<feature type="region of interest" description="Disordered" evidence="13">
    <location>
        <begin position="1"/>
        <end position="20"/>
    </location>
</feature>
<dbReference type="AlphaFoldDB" id="A0A550CH57"/>
<dbReference type="GO" id="GO:0030915">
    <property type="term" value="C:Smc5-Smc6 complex"/>
    <property type="evidence" value="ECO:0007669"/>
    <property type="project" value="TreeGrafter"/>
</dbReference>
<dbReference type="SUPFAM" id="SSF52540">
    <property type="entry name" value="P-loop containing nucleoside triphosphate hydrolases"/>
    <property type="match status" value="1"/>
</dbReference>
<dbReference type="PANTHER" id="PTHR19306:SF6">
    <property type="entry name" value="STRUCTURAL MAINTENANCE OF CHROMOSOMES PROTEIN 6"/>
    <property type="match status" value="1"/>
</dbReference>
<keyword evidence="4" id="KW-0158">Chromosome</keyword>
<feature type="coiled-coil region" evidence="12">
    <location>
        <begin position="461"/>
        <end position="573"/>
    </location>
</feature>
<evidence type="ECO:0000256" key="10">
    <source>
        <dbReference type="ARBA" id="ARBA00023204"/>
    </source>
</evidence>
<dbReference type="InterPro" id="IPR003395">
    <property type="entry name" value="RecF/RecN/SMC_N"/>
</dbReference>
<proteinExistence type="inferred from homology"/>
<dbReference type="GO" id="GO:0003697">
    <property type="term" value="F:single-stranded DNA binding"/>
    <property type="evidence" value="ECO:0007669"/>
    <property type="project" value="TreeGrafter"/>
</dbReference>
<comment type="caution">
    <text evidence="15">The sequence shown here is derived from an EMBL/GenBank/DDBJ whole genome shotgun (WGS) entry which is preliminary data.</text>
</comment>
<comment type="similarity">
    <text evidence="3">Belongs to the SMC family. SMC6 subfamily.</text>
</comment>
<evidence type="ECO:0000256" key="12">
    <source>
        <dbReference type="SAM" id="Coils"/>
    </source>
</evidence>
<keyword evidence="10" id="KW-0234">DNA repair</keyword>
<organism evidence="15 16">
    <name type="scientific">Schizophyllum amplum</name>
    <dbReference type="NCBI Taxonomy" id="97359"/>
    <lineage>
        <taxon>Eukaryota</taxon>
        <taxon>Fungi</taxon>
        <taxon>Dikarya</taxon>
        <taxon>Basidiomycota</taxon>
        <taxon>Agaricomycotina</taxon>
        <taxon>Agaricomycetes</taxon>
        <taxon>Agaricomycetidae</taxon>
        <taxon>Agaricales</taxon>
        <taxon>Schizophyllaceae</taxon>
        <taxon>Schizophyllum</taxon>
    </lineage>
</organism>
<dbReference type="GO" id="GO:0035861">
    <property type="term" value="C:site of double-strand break"/>
    <property type="evidence" value="ECO:0007669"/>
    <property type="project" value="TreeGrafter"/>
</dbReference>
<evidence type="ECO:0000313" key="15">
    <source>
        <dbReference type="EMBL" id="TRM64138.1"/>
    </source>
</evidence>
<reference evidence="15 16" key="1">
    <citation type="journal article" date="2019" name="New Phytol.">
        <title>Comparative genomics reveals unique wood-decay strategies and fruiting body development in the Schizophyllaceae.</title>
        <authorList>
            <person name="Almasi E."/>
            <person name="Sahu N."/>
            <person name="Krizsan K."/>
            <person name="Balint B."/>
            <person name="Kovacs G.M."/>
            <person name="Kiss B."/>
            <person name="Cseklye J."/>
            <person name="Drula E."/>
            <person name="Henrissat B."/>
            <person name="Nagy I."/>
            <person name="Chovatia M."/>
            <person name="Adam C."/>
            <person name="LaButti K."/>
            <person name="Lipzen A."/>
            <person name="Riley R."/>
            <person name="Grigoriev I.V."/>
            <person name="Nagy L.G."/>
        </authorList>
    </citation>
    <scope>NUCLEOTIDE SEQUENCE [LARGE SCALE GENOMIC DNA]</scope>
    <source>
        <strain evidence="15 16">NL-1724</strain>
    </source>
</reference>
<comment type="subcellular location">
    <subcellularLocation>
        <location evidence="2">Chromosome</location>
    </subcellularLocation>
    <subcellularLocation>
        <location evidence="1">Nucleus</location>
    </subcellularLocation>
</comment>
<feature type="compositionally biased region" description="Acidic residues" evidence="13">
    <location>
        <begin position="92"/>
        <end position="102"/>
    </location>
</feature>
<dbReference type="Proteomes" id="UP000320762">
    <property type="component" value="Unassembled WGS sequence"/>
</dbReference>
<dbReference type="GO" id="GO:0003684">
    <property type="term" value="F:damaged DNA binding"/>
    <property type="evidence" value="ECO:0007669"/>
    <property type="project" value="TreeGrafter"/>
</dbReference>
<keyword evidence="16" id="KW-1185">Reference proteome</keyword>
<evidence type="ECO:0000256" key="3">
    <source>
        <dbReference type="ARBA" id="ARBA00006793"/>
    </source>
</evidence>
<dbReference type="GO" id="GO:0000724">
    <property type="term" value="P:double-strand break repair via homologous recombination"/>
    <property type="evidence" value="ECO:0007669"/>
    <property type="project" value="TreeGrafter"/>
</dbReference>
<evidence type="ECO:0000256" key="6">
    <source>
        <dbReference type="ARBA" id="ARBA00022763"/>
    </source>
</evidence>
<dbReference type="Pfam" id="PF02463">
    <property type="entry name" value="SMC_N"/>
    <property type="match status" value="1"/>
</dbReference>
<protein>
    <recommendedName>
        <fullName evidence="14">RecF/RecN/SMC N-terminal domain-containing protein</fullName>
    </recommendedName>
</protein>
<evidence type="ECO:0000256" key="7">
    <source>
        <dbReference type="ARBA" id="ARBA00022840"/>
    </source>
</evidence>
<evidence type="ECO:0000256" key="9">
    <source>
        <dbReference type="ARBA" id="ARBA00023172"/>
    </source>
</evidence>
<keyword evidence="8 12" id="KW-0175">Coiled coil</keyword>
<gene>
    <name evidence="15" type="ORF">BD626DRAFT_401409</name>
</gene>
<dbReference type="EMBL" id="VDMD01000008">
    <property type="protein sequence ID" value="TRM64138.1"/>
    <property type="molecule type" value="Genomic_DNA"/>
</dbReference>
<dbReference type="GO" id="GO:0051276">
    <property type="term" value="P:chromosome organization"/>
    <property type="evidence" value="ECO:0007669"/>
    <property type="project" value="InterPro"/>
</dbReference>
<keyword evidence="6" id="KW-0227">DNA damage</keyword>
<keyword evidence="5" id="KW-0547">Nucleotide-binding</keyword>
<sequence length="1149" mass="131423">MASNRERFSDVTDHERSCKSRDCDLSRRFRYTCHVSSHFFATHRHGPKRRVESGDDDEVEYSDTSPAPKRVRTANGGEGASSSQNRRAKQEDDNDEDLDVDVDMAQPSQRVDEDAEDERMRAAVRASIEKRHNKTAGIAEHGIIESIEMSQFMCHKLLSFEFGPQINFIIGHNGSGKSAVLSAITVALGGKTASTGRGAGLKAFIREGQSVAEVSIMLKNQGDEAYKPREYGKSIVITRRFTKDGNSSWKIKSKDGRVVSTKKDELSAICDHMGIQVDNPLNVLTQDSARQFLSAANPGDKYKFFLKGTQLQQLSEEYETCLENIHQTSKILEAKKEALPDLVQNLAEVTAKFQEANKAREQKKKIDDLKKEKAWAHVKTKEVELENKLEEVEKATRRLPRITEALEKTKVELDESSAKIIELNRQMEQVGDVTELQEKRKEVGALIQAKKNDHGSIQRDIRSMNETVTSIQKQISKYDDEIKAEKKRMAADTQAKRQEMQDRIEQMKAEYDAAVERADELSKQATEADKQAERFKARGLDFERRIGGLRNEIQNIESEIRRMQQANQDQFANYGRNIGAVVHEIQNMRWSGEVPLGPLGQYVKARDPRKWGMFLSWQMRSLLDAFVITDARDRKQLQGLLQRHGNQRTTIIITERDIFDYAHGEPHPDVLTVLRALEFSDEFALRVFINQLGIERQILSDTRREGEQLMRSMRGQQRAWTLDGFRVTTFAAFMDQKRALEAEYNELNEQYREAQREFNAAKRAGEGFTVRAGSQARMANTKKRQIETNLHALRQQAAQEDPTSDIGALEAAKEAAENEKRQTVEQFADINQQKAAIDAELLELTNQSSELKAQIEAFFDGTRGIEDQLSALAERRVKLNADKAHYQEKLQDEQAQIDVLQEAADVLTTEFREWTKKALEYCPRVENPRKVSEIERNLSAMQHSLKERERRHGKSVEEMTVEVNKARAKVDELKNDLKAMNRLNKQLKWSLTMRLTKWQEFRRHIALRCKYVFQYHLSQRGYYGKVLFDHDAGTLTLKVQTDDQAIAKGGGRQEKDPRSLSGGEKSFSTICLLLSLWESIGCPLRCLDEFDVFMDAVNRRISMRMMIDTANTSDRKQYILITPQDMGNVSITDSVKVHRMSDPERRAVN</sequence>
<evidence type="ECO:0000256" key="5">
    <source>
        <dbReference type="ARBA" id="ARBA00022741"/>
    </source>
</evidence>
<dbReference type="PANTHER" id="PTHR19306">
    <property type="entry name" value="STRUCTURAL MAINTENANCE OF CHROMOSOMES 5,6 SMC5, SMC6"/>
    <property type="match status" value="1"/>
</dbReference>
<evidence type="ECO:0000313" key="16">
    <source>
        <dbReference type="Proteomes" id="UP000320762"/>
    </source>
</evidence>
<evidence type="ECO:0000259" key="14">
    <source>
        <dbReference type="Pfam" id="PF02463"/>
    </source>
</evidence>
<evidence type="ECO:0000256" key="11">
    <source>
        <dbReference type="ARBA" id="ARBA00023242"/>
    </source>
</evidence>
<dbReference type="Gene3D" id="3.40.50.300">
    <property type="entry name" value="P-loop containing nucleotide triphosphate hydrolases"/>
    <property type="match status" value="2"/>
</dbReference>
<keyword evidence="7" id="KW-0067">ATP-binding</keyword>
<name>A0A550CH57_9AGAR</name>
<evidence type="ECO:0000256" key="13">
    <source>
        <dbReference type="SAM" id="MobiDB-lite"/>
    </source>
</evidence>
<feature type="coiled-coil region" evidence="12">
    <location>
        <begin position="352"/>
        <end position="426"/>
    </location>
</feature>
<evidence type="ECO:0000256" key="8">
    <source>
        <dbReference type="ARBA" id="ARBA00023054"/>
    </source>
</evidence>
<keyword evidence="11" id="KW-0539">Nucleus</keyword>
<keyword evidence="9" id="KW-0233">DNA recombination</keyword>
<feature type="region of interest" description="Disordered" evidence="13">
    <location>
        <begin position="40"/>
        <end position="117"/>
    </location>
</feature>
<accession>A0A550CH57</accession>
<evidence type="ECO:0000256" key="4">
    <source>
        <dbReference type="ARBA" id="ARBA00022454"/>
    </source>
</evidence>
<feature type="coiled-coil region" evidence="12">
    <location>
        <begin position="730"/>
        <end position="990"/>
    </location>
</feature>
<dbReference type="OrthoDB" id="10072614at2759"/>
<dbReference type="SUPFAM" id="SSF90257">
    <property type="entry name" value="Myosin rod fragments"/>
    <property type="match status" value="1"/>
</dbReference>
<dbReference type="InterPro" id="IPR027417">
    <property type="entry name" value="P-loop_NTPase"/>
</dbReference>
<evidence type="ECO:0000256" key="1">
    <source>
        <dbReference type="ARBA" id="ARBA00004123"/>
    </source>
</evidence>
<evidence type="ECO:0000256" key="2">
    <source>
        <dbReference type="ARBA" id="ARBA00004286"/>
    </source>
</evidence>
<dbReference type="GO" id="GO:0005634">
    <property type="term" value="C:nucleus"/>
    <property type="evidence" value="ECO:0007669"/>
    <property type="project" value="UniProtKB-SubCell"/>
</dbReference>
<dbReference type="STRING" id="97359.A0A550CH57"/>
<feature type="domain" description="RecF/RecN/SMC N-terminal" evidence="14">
    <location>
        <begin position="144"/>
        <end position="1124"/>
    </location>
</feature>
<dbReference type="GO" id="GO:0005524">
    <property type="term" value="F:ATP binding"/>
    <property type="evidence" value="ECO:0007669"/>
    <property type="project" value="UniProtKB-KW"/>
</dbReference>
<dbReference type="InterPro" id="IPR036277">
    <property type="entry name" value="SMC_hinge_sf"/>
</dbReference>
<dbReference type="SUPFAM" id="SSF75553">
    <property type="entry name" value="Smc hinge domain"/>
    <property type="match status" value="1"/>
</dbReference>